<dbReference type="Pfam" id="PF01625">
    <property type="entry name" value="PMSR"/>
    <property type="match status" value="1"/>
</dbReference>
<dbReference type="GO" id="GO:0008113">
    <property type="term" value="F:peptide-methionine (S)-S-oxide reductase activity"/>
    <property type="evidence" value="ECO:0007669"/>
    <property type="project" value="UniProtKB-UniRule"/>
</dbReference>
<keyword evidence="1 4" id="KW-0560">Oxidoreductase</keyword>
<reference evidence="6 7" key="1">
    <citation type="submission" date="2020-08" db="EMBL/GenBank/DDBJ databases">
        <title>Genomic Encyclopedia of Type Strains, Phase IV (KMG-IV): sequencing the most valuable type-strain genomes for metagenomic binning, comparative biology and taxonomic classification.</title>
        <authorList>
            <person name="Goeker M."/>
        </authorList>
    </citation>
    <scope>NUCLEOTIDE SEQUENCE [LARGE SCALE GENOMIC DNA]</scope>
    <source>
        <strain evidence="6 7">DSM 18233</strain>
    </source>
</reference>
<dbReference type="HAMAP" id="MF_01401">
    <property type="entry name" value="MsrA"/>
    <property type="match status" value="1"/>
</dbReference>
<evidence type="ECO:0000313" key="7">
    <source>
        <dbReference type="Proteomes" id="UP000543030"/>
    </source>
</evidence>
<proteinExistence type="inferred from homology"/>
<feature type="domain" description="Peptide methionine sulphoxide reductase MsrA" evidence="5">
    <location>
        <begin position="6"/>
        <end position="157"/>
    </location>
</feature>
<comment type="catalytic activity">
    <reaction evidence="3 4">
        <text>[thioredoxin]-disulfide + L-methionine + H2O = L-methionine (S)-S-oxide + [thioredoxin]-dithiol</text>
        <dbReference type="Rhea" id="RHEA:19993"/>
        <dbReference type="Rhea" id="RHEA-COMP:10698"/>
        <dbReference type="Rhea" id="RHEA-COMP:10700"/>
        <dbReference type="ChEBI" id="CHEBI:15377"/>
        <dbReference type="ChEBI" id="CHEBI:29950"/>
        <dbReference type="ChEBI" id="CHEBI:50058"/>
        <dbReference type="ChEBI" id="CHEBI:57844"/>
        <dbReference type="ChEBI" id="CHEBI:58772"/>
        <dbReference type="EC" id="1.8.4.11"/>
    </reaction>
</comment>
<dbReference type="PANTHER" id="PTHR43774">
    <property type="entry name" value="PEPTIDE METHIONINE SULFOXIDE REDUCTASE"/>
    <property type="match status" value="1"/>
</dbReference>
<dbReference type="Proteomes" id="UP000543030">
    <property type="component" value="Unassembled WGS sequence"/>
</dbReference>
<name>A0A840RE49_9NEIS</name>
<evidence type="ECO:0000313" key="6">
    <source>
        <dbReference type="EMBL" id="MBB5190531.1"/>
    </source>
</evidence>
<sequence>MTTEVAVLAGGCFWCMEAVFQRLRGVTAVQSGYMGGHVDHPTYKAVCTGETGHAEVLRIDFDSSVIKYEDILDVYFTIHDPTTLNRQGDDIGTQYRSELFYLSAEQEQKARAKIAELTAAGTFRDPIVTKITPAQDFWPAEDYHNNYFNQHGEQPYCSLVVASKVQKLLKYFPSQSKESL</sequence>
<dbReference type="AlphaFoldDB" id="A0A840RE49"/>
<dbReference type="EMBL" id="JACHHN010000002">
    <property type="protein sequence ID" value="MBB5190531.1"/>
    <property type="molecule type" value="Genomic_DNA"/>
</dbReference>
<dbReference type="InterPro" id="IPR036509">
    <property type="entry name" value="Met_Sox_Rdtase_MsrA_sf"/>
</dbReference>
<dbReference type="InterPro" id="IPR002569">
    <property type="entry name" value="Met_Sox_Rdtase_MsrA_dom"/>
</dbReference>
<evidence type="ECO:0000259" key="5">
    <source>
        <dbReference type="Pfam" id="PF01625"/>
    </source>
</evidence>
<comment type="caution">
    <text evidence="6">The sequence shown here is derived from an EMBL/GenBank/DDBJ whole genome shotgun (WGS) entry which is preliminary data.</text>
</comment>
<dbReference type="NCBIfam" id="TIGR00401">
    <property type="entry name" value="msrA"/>
    <property type="match status" value="1"/>
</dbReference>
<keyword evidence="7" id="KW-1185">Reference proteome</keyword>
<accession>A0A840RE49</accession>
<gene>
    <name evidence="4" type="primary">msrA</name>
    <name evidence="6" type="ORF">HNQ50_001253</name>
</gene>
<evidence type="ECO:0000256" key="3">
    <source>
        <dbReference type="ARBA" id="ARBA00048782"/>
    </source>
</evidence>
<dbReference type="RefSeq" id="WP_184098644.1">
    <property type="nucleotide sequence ID" value="NZ_JACHHN010000002.1"/>
</dbReference>
<dbReference type="PANTHER" id="PTHR43774:SF1">
    <property type="entry name" value="PEPTIDE METHIONINE SULFOXIDE REDUCTASE MSRA 2"/>
    <property type="match status" value="1"/>
</dbReference>
<comment type="similarity">
    <text evidence="4">Belongs to the MsrA Met sulfoxide reductase family.</text>
</comment>
<organism evidence="6 7">
    <name type="scientific">Silvimonas terrae</name>
    <dbReference type="NCBI Taxonomy" id="300266"/>
    <lineage>
        <taxon>Bacteria</taxon>
        <taxon>Pseudomonadati</taxon>
        <taxon>Pseudomonadota</taxon>
        <taxon>Betaproteobacteria</taxon>
        <taxon>Neisseriales</taxon>
        <taxon>Chitinibacteraceae</taxon>
        <taxon>Silvimonas</taxon>
    </lineage>
</organism>
<protein>
    <recommendedName>
        <fullName evidence="4">Peptide methionine sulfoxide reductase MsrA</fullName>
        <shortName evidence="4">Protein-methionine-S-oxide reductase</shortName>
        <ecNumber evidence="4">1.8.4.11</ecNumber>
    </recommendedName>
    <alternativeName>
        <fullName evidence="4">Peptide-methionine (S)-S-oxide reductase</fullName>
        <shortName evidence="4">Peptide Met(O) reductase</shortName>
    </alternativeName>
</protein>
<dbReference type="SUPFAM" id="SSF55068">
    <property type="entry name" value="Peptide methionine sulfoxide reductase"/>
    <property type="match status" value="1"/>
</dbReference>
<evidence type="ECO:0000256" key="1">
    <source>
        <dbReference type="ARBA" id="ARBA00023002"/>
    </source>
</evidence>
<dbReference type="EC" id="1.8.4.11" evidence="4"/>
<dbReference type="Gene3D" id="3.30.1060.10">
    <property type="entry name" value="Peptide methionine sulphoxide reductase MsrA"/>
    <property type="match status" value="1"/>
</dbReference>
<comment type="catalytic activity">
    <reaction evidence="2 4">
        <text>L-methionyl-[protein] + [thioredoxin]-disulfide + H2O = L-methionyl-(S)-S-oxide-[protein] + [thioredoxin]-dithiol</text>
        <dbReference type="Rhea" id="RHEA:14217"/>
        <dbReference type="Rhea" id="RHEA-COMP:10698"/>
        <dbReference type="Rhea" id="RHEA-COMP:10700"/>
        <dbReference type="Rhea" id="RHEA-COMP:12313"/>
        <dbReference type="Rhea" id="RHEA-COMP:12315"/>
        <dbReference type="ChEBI" id="CHEBI:15377"/>
        <dbReference type="ChEBI" id="CHEBI:16044"/>
        <dbReference type="ChEBI" id="CHEBI:29950"/>
        <dbReference type="ChEBI" id="CHEBI:44120"/>
        <dbReference type="ChEBI" id="CHEBI:50058"/>
        <dbReference type="EC" id="1.8.4.11"/>
    </reaction>
</comment>
<evidence type="ECO:0000256" key="4">
    <source>
        <dbReference type="HAMAP-Rule" id="MF_01401"/>
    </source>
</evidence>
<feature type="active site" evidence="4">
    <location>
        <position position="12"/>
    </location>
</feature>
<comment type="function">
    <text evidence="4">Has an important function as a repair enzyme for proteins that have been inactivated by oxidation. Catalyzes the reversible oxidation-reduction of methionine sulfoxide in proteins to methionine.</text>
</comment>
<evidence type="ECO:0000256" key="2">
    <source>
        <dbReference type="ARBA" id="ARBA00047806"/>
    </source>
</evidence>